<dbReference type="Gene3D" id="3.30.450.40">
    <property type="match status" value="1"/>
</dbReference>
<keyword evidence="1" id="KW-0597">Phosphoprotein</keyword>
<evidence type="ECO:0000256" key="1">
    <source>
        <dbReference type="PROSITE-ProRule" id="PRU00169"/>
    </source>
</evidence>
<dbReference type="GO" id="GO:0000160">
    <property type="term" value="P:phosphorelay signal transduction system"/>
    <property type="evidence" value="ECO:0007669"/>
    <property type="project" value="InterPro"/>
</dbReference>
<dbReference type="GO" id="GO:0043709">
    <property type="term" value="P:cell adhesion involved in single-species biofilm formation"/>
    <property type="evidence" value="ECO:0007669"/>
    <property type="project" value="TreeGrafter"/>
</dbReference>
<evidence type="ECO:0008006" key="7">
    <source>
        <dbReference type="Google" id="ProtNLM"/>
    </source>
</evidence>
<dbReference type="InterPro" id="IPR029787">
    <property type="entry name" value="Nucleotide_cyclase"/>
</dbReference>
<proteinExistence type="predicted"/>
<dbReference type="Gene3D" id="3.30.70.270">
    <property type="match status" value="1"/>
</dbReference>
<feature type="domain" description="GGDEF" evidence="4">
    <location>
        <begin position="502"/>
        <end position="635"/>
    </location>
</feature>
<evidence type="ECO:0000259" key="3">
    <source>
        <dbReference type="PROSITE" id="PS50110"/>
    </source>
</evidence>
<dbReference type="SMART" id="SM00267">
    <property type="entry name" value="GGDEF"/>
    <property type="match status" value="1"/>
</dbReference>
<dbReference type="EMBL" id="DF820463">
    <property type="protein sequence ID" value="GAK55493.1"/>
    <property type="molecule type" value="Genomic_DNA"/>
</dbReference>
<dbReference type="AlphaFoldDB" id="A0A0S6W742"/>
<dbReference type="InterPro" id="IPR011006">
    <property type="entry name" value="CheY-like_superfamily"/>
</dbReference>
<dbReference type="PROSITE" id="PS50887">
    <property type="entry name" value="GGDEF"/>
    <property type="match status" value="1"/>
</dbReference>
<dbReference type="SUPFAM" id="SSF55785">
    <property type="entry name" value="PYP-like sensor domain (PAS domain)"/>
    <property type="match status" value="1"/>
</dbReference>
<feature type="coiled-coil region" evidence="2">
    <location>
        <begin position="123"/>
        <end position="175"/>
    </location>
</feature>
<dbReference type="GO" id="GO:1902201">
    <property type="term" value="P:negative regulation of bacterial-type flagellum-dependent cell motility"/>
    <property type="evidence" value="ECO:0007669"/>
    <property type="project" value="TreeGrafter"/>
</dbReference>
<dbReference type="Pfam" id="PF00072">
    <property type="entry name" value="Response_reg"/>
    <property type="match status" value="1"/>
</dbReference>
<dbReference type="CDD" id="cd19920">
    <property type="entry name" value="REC_PA4781-like"/>
    <property type="match status" value="1"/>
</dbReference>
<dbReference type="PANTHER" id="PTHR45138:SF9">
    <property type="entry name" value="DIGUANYLATE CYCLASE DGCM-RELATED"/>
    <property type="match status" value="1"/>
</dbReference>
<dbReference type="PANTHER" id="PTHR45138">
    <property type="entry name" value="REGULATORY COMPONENTS OF SENSORY TRANSDUCTION SYSTEM"/>
    <property type="match status" value="1"/>
</dbReference>
<dbReference type="InterPro" id="IPR000160">
    <property type="entry name" value="GGDEF_dom"/>
</dbReference>
<accession>A0A0S6W742</accession>
<dbReference type="Proteomes" id="UP000030661">
    <property type="component" value="Unassembled WGS sequence"/>
</dbReference>
<dbReference type="GO" id="GO:0052621">
    <property type="term" value="F:diguanylate cyclase activity"/>
    <property type="evidence" value="ECO:0007669"/>
    <property type="project" value="TreeGrafter"/>
</dbReference>
<dbReference type="eggNOG" id="COG3706">
    <property type="taxonomic scope" value="Bacteria"/>
</dbReference>
<evidence type="ECO:0000313" key="5">
    <source>
        <dbReference type="EMBL" id="GAK55493.1"/>
    </source>
</evidence>
<dbReference type="InterPro" id="IPR013656">
    <property type="entry name" value="PAS_4"/>
</dbReference>
<keyword evidence="2" id="KW-0175">Coiled coil</keyword>
<protein>
    <recommendedName>
        <fullName evidence="7">Diguanylate cyclase</fullName>
    </recommendedName>
</protein>
<dbReference type="SUPFAM" id="SSF55073">
    <property type="entry name" value="Nucleotide cyclase"/>
    <property type="match status" value="1"/>
</dbReference>
<feature type="modified residue" description="4-aspartylphosphate" evidence="1">
    <location>
        <position position="54"/>
    </location>
</feature>
<dbReference type="SUPFAM" id="SSF52172">
    <property type="entry name" value="CheY-like"/>
    <property type="match status" value="1"/>
</dbReference>
<dbReference type="eggNOG" id="COG3437">
    <property type="taxonomic scope" value="Bacteria"/>
</dbReference>
<dbReference type="GO" id="GO:0005886">
    <property type="term" value="C:plasma membrane"/>
    <property type="evidence" value="ECO:0007669"/>
    <property type="project" value="TreeGrafter"/>
</dbReference>
<dbReference type="InterPro" id="IPR035965">
    <property type="entry name" value="PAS-like_dom_sf"/>
</dbReference>
<dbReference type="InterPro" id="IPR050469">
    <property type="entry name" value="Diguanylate_Cyclase"/>
</dbReference>
<evidence type="ECO:0000313" key="6">
    <source>
        <dbReference type="Proteomes" id="UP000030661"/>
    </source>
</evidence>
<dbReference type="InterPro" id="IPR001789">
    <property type="entry name" value="Sig_transdc_resp-reg_receiver"/>
</dbReference>
<name>A0A0S6W742_VECG1</name>
<dbReference type="InterPro" id="IPR029016">
    <property type="entry name" value="GAF-like_dom_sf"/>
</dbReference>
<keyword evidence="6" id="KW-1185">Reference proteome</keyword>
<dbReference type="PROSITE" id="PS50110">
    <property type="entry name" value="RESPONSE_REGULATORY"/>
    <property type="match status" value="1"/>
</dbReference>
<dbReference type="Pfam" id="PF08448">
    <property type="entry name" value="PAS_4"/>
    <property type="match status" value="1"/>
</dbReference>
<evidence type="ECO:0000256" key="2">
    <source>
        <dbReference type="SAM" id="Coils"/>
    </source>
</evidence>
<dbReference type="Gene3D" id="3.30.450.20">
    <property type="entry name" value="PAS domain"/>
    <property type="match status" value="1"/>
</dbReference>
<dbReference type="STRING" id="1499967.U27_02327"/>
<dbReference type="SMART" id="SM00448">
    <property type="entry name" value="REC"/>
    <property type="match status" value="1"/>
</dbReference>
<dbReference type="Pfam" id="PF00990">
    <property type="entry name" value="GGDEF"/>
    <property type="match status" value="1"/>
</dbReference>
<gene>
    <name evidence="5" type="ORF">U27_02327</name>
</gene>
<reference evidence="5 6" key="1">
    <citation type="journal article" date="2015" name="PeerJ">
        <title>First genomic representation of candidate bacterial phylum KSB3 points to enhanced environmental sensing as a trigger of wastewater bulking.</title>
        <authorList>
            <person name="Sekiguchi Y."/>
            <person name="Ohashi A."/>
            <person name="Parks D.H."/>
            <person name="Yamauchi T."/>
            <person name="Tyson G.W."/>
            <person name="Hugenholtz P."/>
        </authorList>
    </citation>
    <scope>NUCLEOTIDE SEQUENCE [LARGE SCALE GENOMIC DNA]</scope>
</reference>
<dbReference type="NCBIfam" id="TIGR00254">
    <property type="entry name" value="GGDEF"/>
    <property type="match status" value="1"/>
</dbReference>
<dbReference type="FunFam" id="3.30.70.270:FF:000001">
    <property type="entry name" value="Diguanylate cyclase domain protein"/>
    <property type="match status" value="1"/>
</dbReference>
<dbReference type="HOGENOM" id="CLU_000445_11_24_0"/>
<organism evidence="5 6">
    <name type="scientific">Vecturithrix granuli</name>
    <dbReference type="NCBI Taxonomy" id="1499967"/>
    <lineage>
        <taxon>Bacteria</taxon>
        <taxon>Candidatus Moduliflexota</taxon>
        <taxon>Candidatus Vecturitrichia</taxon>
        <taxon>Candidatus Vecturitrichales</taxon>
        <taxon>Candidatus Vecturitrichaceae</taxon>
        <taxon>Candidatus Vecturithrix</taxon>
    </lineage>
</organism>
<dbReference type="InterPro" id="IPR043128">
    <property type="entry name" value="Rev_trsase/Diguanyl_cyclase"/>
</dbReference>
<feature type="domain" description="Response regulatory" evidence="3">
    <location>
        <begin position="5"/>
        <end position="121"/>
    </location>
</feature>
<dbReference type="CDD" id="cd01949">
    <property type="entry name" value="GGDEF"/>
    <property type="match status" value="1"/>
</dbReference>
<dbReference type="Gene3D" id="3.40.50.2300">
    <property type="match status" value="1"/>
</dbReference>
<evidence type="ECO:0000259" key="4">
    <source>
        <dbReference type="PROSITE" id="PS50887"/>
    </source>
</evidence>
<sequence length="635" mass="72492">MAGEKIFIIDDNPTNLRVLLEYLEKSGFEVLVASNGERALSQLERIQPDLILLDVLMPGIDGFETCLQLKQNEKTREIPVIFMTALADEVDKIRGFEVGGVDYLTKPLQYQEALLRIETHLKMQKLQQQLKAQNFQLEQQNTRLQQEIFDREHAEKQLKRTMQQIELAKQEWESTADSLSHLIFLLDEQGRILRANRTVEHWKLGQVSTVKGASVHALLHPDCSLQDCTLQNFFQHALELVMANHSWEYELEDPLLNRHLALQVRPISTITGRKRQATASFAVCAVHDITSRKQIEQAFQQRTRELSLLNQLSDQLQSCQTEEQTYQVLVQMCALLFPCTSGSFCIMDSERTGLSEAASWGNPPEELHIFGKDDSWVFDHYTADVVDQPYVARLCPHIGYSPDRKYLCAPIHVSGQILAILAMNLDPDCQKLAEQEFQQKIASIQIVLTGVIEHYALALTNLRLQERLRKEAIVDPLTGLYNRRHMEASLKRESRRAQRHNSSLGFMMLDVDHFKILNDAYSHEAGDIVLRELGLLLQRHIRGEDIACRYGGEEFLLILPEATLLDTQQRAEELRFIVREMGIRYQEHTLHITISIGVAALPAHGYDPKDVLNVADMALYQAKAQGRDCVVVASK</sequence>
<dbReference type="SUPFAM" id="SSF55781">
    <property type="entry name" value="GAF domain-like"/>
    <property type="match status" value="1"/>
</dbReference>